<feature type="transmembrane region" description="Helical" evidence="5">
    <location>
        <begin position="46"/>
        <end position="70"/>
    </location>
</feature>
<dbReference type="PANTHER" id="PTHR31465:SF13">
    <property type="entry name" value="RTA1 DOMAIN PROTEIN-RELATED"/>
    <property type="match status" value="1"/>
</dbReference>
<evidence type="ECO:0000256" key="5">
    <source>
        <dbReference type="SAM" id="Phobius"/>
    </source>
</evidence>
<feature type="transmembrane region" description="Helical" evidence="5">
    <location>
        <begin position="20"/>
        <end position="39"/>
    </location>
</feature>
<reference evidence="6" key="1">
    <citation type="submission" date="2021-03" db="EMBL/GenBank/DDBJ databases">
        <authorList>
            <person name="Tagirdzhanova G."/>
        </authorList>
    </citation>
    <scope>NUCLEOTIDE SEQUENCE</scope>
</reference>
<dbReference type="Proteomes" id="UP000664534">
    <property type="component" value="Unassembled WGS sequence"/>
</dbReference>
<dbReference type="AlphaFoldDB" id="A0A8H3FWK6"/>
<protein>
    <recommendedName>
        <fullName evidence="8">RTA1 domain protein</fullName>
    </recommendedName>
</protein>
<keyword evidence="7" id="KW-1185">Reference proteome</keyword>
<feature type="transmembrane region" description="Helical" evidence="5">
    <location>
        <begin position="76"/>
        <end position="97"/>
    </location>
</feature>
<dbReference type="EMBL" id="CAJPDT010000057">
    <property type="protein sequence ID" value="CAF9930392.1"/>
    <property type="molecule type" value="Genomic_DNA"/>
</dbReference>
<evidence type="ECO:0000256" key="3">
    <source>
        <dbReference type="ARBA" id="ARBA00022989"/>
    </source>
</evidence>
<keyword evidence="2 5" id="KW-0812">Transmembrane</keyword>
<evidence type="ECO:0000256" key="2">
    <source>
        <dbReference type="ARBA" id="ARBA00022692"/>
    </source>
</evidence>
<feature type="transmembrane region" description="Helical" evidence="5">
    <location>
        <begin position="189"/>
        <end position="211"/>
    </location>
</feature>
<comment type="subcellular location">
    <subcellularLocation>
        <location evidence="1">Membrane</location>
        <topology evidence="1">Multi-pass membrane protein</topology>
    </subcellularLocation>
</comment>
<evidence type="ECO:0000256" key="1">
    <source>
        <dbReference type="ARBA" id="ARBA00004141"/>
    </source>
</evidence>
<evidence type="ECO:0000313" key="7">
    <source>
        <dbReference type="Proteomes" id="UP000664534"/>
    </source>
</evidence>
<dbReference type="PANTHER" id="PTHR31465">
    <property type="entry name" value="PROTEIN RTA1-RELATED"/>
    <property type="match status" value="1"/>
</dbReference>
<keyword evidence="4 5" id="KW-0472">Membrane</keyword>
<dbReference type="OrthoDB" id="3358017at2759"/>
<name>A0A8H3FWK6_9LECA</name>
<feature type="transmembrane region" description="Helical" evidence="5">
    <location>
        <begin position="117"/>
        <end position="135"/>
    </location>
</feature>
<feature type="transmembrane region" description="Helical" evidence="5">
    <location>
        <begin position="155"/>
        <end position="177"/>
    </location>
</feature>
<keyword evidence="3 5" id="KW-1133">Transmembrane helix</keyword>
<dbReference type="GO" id="GO:0016020">
    <property type="term" value="C:membrane"/>
    <property type="evidence" value="ECO:0007669"/>
    <property type="project" value="UniProtKB-SubCell"/>
</dbReference>
<evidence type="ECO:0000313" key="6">
    <source>
        <dbReference type="EMBL" id="CAF9930392.1"/>
    </source>
</evidence>
<gene>
    <name evidence="6" type="ORF">IMSHALPRED_008160</name>
</gene>
<feature type="transmembrane region" description="Helical" evidence="5">
    <location>
        <begin position="241"/>
        <end position="260"/>
    </location>
</feature>
<sequence length="331" mass="37004">MGGEYVPGSIWFYAPNKGAPVAWAFFFAVSCAVHIWQCIHFKSWKFTGLLPFAALIFTAGYIMRVIGAYHYDNVKIFISSICLVYAAPPFYELANYITLGRILYYAPYNSPIHPGRVLTTFGAISGIVEALNGNGASYSSNANLPESKQNIGRDLLKAALIIQLCVIASFVLLAAYFHRKCHKANLLPGNLKAVLCTLYCSSALIMIRTIYRTVEYFSISEIRVGPGFNPQSISPIVRYEWFFWVFEALIMIANSVLLNVRHPARFLPENNKIYLAEDGVTEIVGPGYEDKRNFLLTVFDPFDLVGLAKGRDKGGRYWERQPEMGVSASNA</sequence>
<comment type="caution">
    <text evidence="6">The sequence shown here is derived from an EMBL/GenBank/DDBJ whole genome shotgun (WGS) entry which is preliminary data.</text>
</comment>
<evidence type="ECO:0008006" key="8">
    <source>
        <dbReference type="Google" id="ProtNLM"/>
    </source>
</evidence>
<evidence type="ECO:0000256" key="4">
    <source>
        <dbReference type="ARBA" id="ARBA00023136"/>
    </source>
</evidence>
<dbReference type="Pfam" id="PF04479">
    <property type="entry name" value="RTA1"/>
    <property type="match status" value="1"/>
</dbReference>
<accession>A0A8H3FWK6</accession>
<proteinExistence type="predicted"/>
<organism evidence="6 7">
    <name type="scientific">Imshaugia aleurites</name>
    <dbReference type="NCBI Taxonomy" id="172621"/>
    <lineage>
        <taxon>Eukaryota</taxon>
        <taxon>Fungi</taxon>
        <taxon>Dikarya</taxon>
        <taxon>Ascomycota</taxon>
        <taxon>Pezizomycotina</taxon>
        <taxon>Lecanoromycetes</taxon>
        <taxon>OSLEUM clade</taxon>
        <taxon>Lecanoromycetidae</taxon>
        <taxon>Lecanorales</taxon>
        <taxon>Lecanorineae</taxon>
        <taxon>Parmeliaceae</taxon>
        <taxon>Imshaugia</taxon>
    </lineage>
</organism>
<dbReference type="InterPro" id="IPR007568">
    <property type="entry name" value="RTA1"/>
</dbReference>